<dbReference type="EMBL" id="CM009302">
    <property type="protein sequence ID" value="PNT07206.1"/>
    <property type="molecule type" value="Genomic_DNA"/>
</dbReference>
<dbReference type="InterPro" id="IPR050898">
    <property type="entry name" value="Plant_acyltransferase"/>
</dbReference>
<dbReference type="AlphaFoldDB" id="A0A2K1Y2E5"/>
<dbReference type="Pfam" id="PF02458">
    <property type="entry name" value="Transferase"/>
    <property type="match status" value="1"/>
</dbReference>
<evidence type="ECO:0000256" key="3">
    <source>
        <dbReference type="SAM" id="SignalP"/>
    </source>
</evidence>
<feature type="chain" id="PRO_5014322706" evidence="3">
    <location>
        <begin position="20"/>
        <end position="180"/>
    </location>
</feature>
<reference evidence="4 5" key="1">
    <citation type="journal article" date="2006" name="Science">
        <title>The genome of black cottonwood, Populus trichocarpa (Torr. &amp; Gray).</title>
        <authorList>
            <person name="Tuskan G.A."/>
            <person name="Difazio S."/>
            <person name="Jansson S."/>
            <person name="Bohlmann J."/>
            <person name="Grigoriev I."/>
            <person name="Hellsten U."/>
            <person name="Putnam N."/>
            <person name="Ralph S."/>
            <person name="Rombauts S."/>
            <person name="Salamov A."/>
            <person name="Schein J."/>
            <person name="Sterck L."/>
            <person name="Aerts A."/>
            <person name="Bhalerao R.R."/>
            <person name="Bhalerao R.P."/>
            <person name="Blaudez D."/>
            <person name="Boerjan W."/>
            <person name="Brun A."/>
            <person name="Brunner A."/>
            <person name="Busov V."/>
            <person name="Campbell M."/>
            <person name="Carlson J."/>
            <person name="Chalot M."/>
            <person name="Chapman J."/>
            <person name="Chen G.L."/>
            <person name="Cooper D."/>
            <person name="Coutinho P.M."/>
            <person name="Couturier J."/>
            <person name="Covert S."/>
            <person name="Cronk Q."/>
            <person name="Cunningham R."/>
            <person name="Davis J."/>
            <person name="Degroeve S."/>
            <person name="Dejardin A."/>
            <person name="Depamphilis C."/>
            <person name="Detter J."/>
            <person name="Dirks B."/>
            <person name="Dubchak I."/>
            <person name="Duplessis S."/>
            <person name="Ehlting J."/>
            <person name="Ellis B."/>
            <person name="Gendler K."/>
            <person name="Goodstein D."/>
            <person name="Gribskov M."/>
            <person name="Grimwood J."/>
            <person name="Groover A."/>
            <person name="Gunter L."/>
            <person name="Hamberger B."/>
            <person name="Heinze B."/>
            <person name="Helariutta Y."/>
            <person name="Henrissat B."/>
            <person name="Holligan D."/>
            <person name="Holt R."/>
            <person name="Huang W."/>
            <person name="Islam-Faridi N."/>
            <person name="Jones S."/>
            <person name="Jones-Rhoades M."/>
            <person name="Jorgensen R."/>
            <person name="Joshi C."/>
            <person name="Kangasjarvi J."/>
            <person name="Karlsson J."/>
            <person name="Kelleher C."/>
            <person name="Kirkpatrick R."/>
            <person name="Kirst M."/>
            <person name="Kohler A."/>
            <person name="Kalluri U."/>
            <person name="Larimer F."/>
            <person name="Leebens-Mack J."/>
            <person name="Leple J.C."/>
            <person name="Locascio P."/>
            <person name="Lou Y."/>
            <person name="Lucas S."/>
            <person name="Martin F."/>
            <person name="Montanini B."/>
            <person name="Napoli C."/>
            <person name="Nelson D.R."/>
            <person name="Nelson C."/>
            <person name="Nieminen K."/>
            <person name="Nilsson O."/>
            <person name="Pereda V."/>
            <person name="Peter G."/>
            <person name="Philippe R."/>
            <person name="Pilate G."/>
            <person name="Poliakov A."/>
            <person name="Razumovskaya J."/>
            <person name="Richardson P."/>
            <person name="Rinaldi C."/>
            <person name="Ritland K."/>
            <person name="Rouze P."/>
            <person name="Ryaboy D."/>
            <person name="Schmutz J."/>
            <person name="Schrader J."/>
            <person name="Segerman B."/>
            <person name="Shin H."/>
            <person name="Siddiqui A."/>
            <person name="Sterky F."/>
            <person name="Terry A."/>
            <person name="Tsai C.J."/>
            <person name="Uberbacher E."/>
            <person name="Unneberg P."/>
            <person name="Vahala J."/>
            <person name="Wall K."/>
            <person name="Wessler S."/>
            <person name="Yang G."/>
            <person name="Yin T."/>
            <person name="Douglas C."/>
            <person name="Marra M."/>
            <person name="Sandberg G."/>
            <person name="Van de Peer Y."/>
            <person name="Rokhsar D."/>
        </authorList>
    </citation>
    <scope>NUCLEOTIDE SEQUENCE [LARGE SCALE GENOMIC DNA]</scope>
    <source>
        <strain evidence="5">cv. Nisqually</strain>
    </source>
</reference>
<dbReference type="STRING" id="3694.A0A2K1Y2E5"/>
<protein>
    <submittedName>
        <fullName evidence="4">Uncharacterized protein</fullName>
    </submittedName>
</protein>
<evidence type="ECO:0000256" key="2">
    <source>
        <dbReference type="ARBA" id="ARBA00022679"/>
    </source>
</evidence>
<organism evidence="4 5">
    <name type="scientific">Populus trichocarpa</name>
    <name type="common">Western balsam poplar</name>
    <name type="synonym">Populus balsamifera subsp. trichocarpa</name>
    <dbReference type="NCBI Taxonomy" id="3694"/>
    <lineage>
        <taxon>Eukaryota</taxon>
        <taxon>Viridiplantae</taxon>
        <taxon>Streptophyta</taxon>
        <taxon>Embryophyta</taxon>
        <taxon>Tracheophyta</taxon>
        <taxon>Spermatophyta</taxon>
        <taxon>Magnoliopsida</taxon>
        <taxon>eudicotyledons</taxon>
        <taxon>Gunneridae</taxon>
        <taxon>Pentapetalae</taxon>
        <taxon>rosids</taxon>
        <taxon>fabids</taxon>
        <taxon>Malpighiales</taxon>
        <taxon>Salicaceae</taxon>
        <taxon>Saliceae</taxon>
        <taxon>Populus</taxon>
    </lineage>
</organism>
<dbReference type="Gene3D" id="3.30.559.10">
    <property type="entry name" value="Chloramphenicol acetyltransferase-like domain"/>
    <property type="match status" value="3"/>
</dbReference>
<dbReference type="PANTHER" id="PTHR31147">
    <property type="entry name" value="ACYL TRANSFERASE 4"/>
    <property type="match status" value="1"/>
</dbReference>
<evidence type="ECO:0000313" key="5">
    <source>
        <dbReference type="Proteomes" id="UP000006729"/>
    </source>
</evidence>
<keyword evidence="5" id="KW-1185">Reference proteome</keyword>
<comment type="similarity">
    <text evidence="1">Belongs to the plant acyltransferase family.</text>
</comment>
<evidence type="ECO:0000256" key="1">
    <source>
        <dbReference type="ARBA" id="ARBA00009861"/>
    </source>
</evidence>
<evidence type="ECO:0000313" key="4">
    <source>
        <dbReference type="EMBL" id="PNT07206.1"/>
    </source>
</evidence>
<dbReference type="InterPro" id="IPR023213">
    <property type="entry name" value="CAT-like_dom_sf"/>
</dbReference>
<accession>A0A2K1Y2E5</accession>
<dbReference type="InParanoid" id="A0A2K1Y2E5"/>
<dbReference type="GO" id="GO:0016747">
    <property type="term" value="F:acyltransferase activity, transferring groups other than amino-acyl groups"/>
    <property type="evidence" value="ECO:0000318"/>
    <property type="project" value="GO_Central"/>
</dbReference>
<dbReference type="Proteomes" id="UP000006729">
    <property type="component" value="Chromosome 13"/>
</dbReference>
<dbReference type="PANTHER" id="PTHR31147:SF66">
    <property type="entry name" value="OS05G0315700 PROTEIN"/>
    <property type="match status" value="1"/>
</dbReference>
<sequence length="180" mass="20108">MILASVLQFFSALSELARGADVPSILPVWERDMLNARVTPRVTCTHNEDVDDEDDAEDNIRQFDAMAHRSFFISPKELSNLGAMIPSHLSPCTTFEVLSACAWRCYTIASRSNPKAKACLQFPVALTIVGELCQNPLGYALELIRDTKAIVTEEYMRSLADVMVIKRQPKGLELCQTLEE</sequence>
<feature type="signal peptide" evidence="3">
    <location>
        <begin position="1"/>
        <end position="19"/>
    </location>
</feature>
<keyword evidence="3" id="KW-0732">Signal</keyword>
<gene>
    <name evidence="4" type="ORF">POPTR_013G072500</name>
</gene>
<name>A0A2K1Y2E5_POPTR</name>
<proteinExistence type="inferred from homology"/>
<keyword evidence="2" id="KW-0808">Transferase</keyword>